<reference evidence="3 4" key="1">
    <citation type="submission" date="2013-04" db="EMBL/GenBank/DDBJ databases">
        <title>Shimia sp. 22II-S11-Z10 Genome Sequencing.</title>
        <authorList>
            <person name="Lai Q."/>
            <person name="Li G."/>
            <person name="Shao Z."/>
        </authorList>
    </citation>
    <scope>NUCLEOTIDE SEQUENCE [LARGE SCALE GENOMIC DNA]</scope>
    <source>
        <strain evidence="4">22II-S11-Z10</strain>
    </source>
</reference>
<gene>
    <name evidence="3" type="ORF">ATO10_06991</name>
</gene>
<sequence length="130" mass="13884">MIAALLLMLGYLTAGMVMDAFSDSEESSTSEPEAEEAQRPEENLLDDINIQETLAEPVPPLAEVPVIPDFVAGEDVLVVLLDDDADAETQEIELRQTQTLTELWLNGAVIAAVDANAGLDPADVFMGRAG</sequence>
<proteinExistence type="predicted"/>
<feature type="compositionally biased region" description="Acidic residues" evidence="1">
    <location>
        <begin position="22"/>
        <end position="35"/>
    </location>
</feature>
<feature type="chain" id="PRO_5001572285" evidence="2">
    <location>
        <begin position="20"/>
        <end position="130"/>
    </location>
</feature>
<feature type="signal peptide" evidence="2">
    <location>
        <begin position="1"/>
        <end position="19"/>
    </location>
</feature>
<evidence type="ECO:0000313" key="4">
    <source>
        <dbReference type="Proteomes" id="UP000024836"/>
    </source>
</evidence>
<comment type="caution">
    <text evidence="3">The sequence shown here is derived from an EMBL/GenBank/DDBJ whole genome shotgun (WGS) entry which is preliminary data.</text>
</comment>
<evidence type="ECO:0000256" key="1">
    <source>
        <dbReference type="SAM" id="MobiDB-lite"/>
    </source>
</evidence>
<dbReference type="RefSeq" id="WP_035249762.1">
    <property type="nucleotide sequence ID" value="NZ_AQQY01000003.1"/>
</dbReference>
<keyword evidence="4" id="KW-1185">Reference proteome</keyword>
<evidence type="ECO:0000313" key="3">
    <source>
        <dbReference type="EMBL" id="KCV82669.1"/>
    </source>
</evidence>
<organism evidence="3 4">
    <name type="scientific">Actibacterium atlanticum</name>
    <dbReference type="NCBI Taxonomy" id="1461693"/>
    <lineage>
        <taxon>Bacteria</taxon>
        <taxon>Pseudomonadati</taxon>
        <taxon>Pseudomonadota</taxon>
        <taxon>Alphaproteobacteria</taxon>
        <taxon>Rhodobacterales</taxon>
        <taxon>Roseobacteraceae</taxon>
        <taxon>Actibacterium</taxon>
    </lineage>
</organism>
<dbReference type="AlphaFoldDB" id="A0A058ZM19"/>
<name>A0A058ZM19_9RHOB</name>
<evidence type="ECO:0000256" key="2">
    <source>
        <dbReference type="SAM" id="SignalP"/>
    </source>
</evidence>
<keyword evidence="2" id="KW-0732">Signal</keyword>
<dbReference type="Proteomes" id="UP000024836">
    <property type="component" value="Unassembled WGS sequence"/>
</dbReference>
<accession>A0A058ZM19</accession>
<protein>
    <submittedName>
        <fullName evidence="3">Uncharacterized protein</fullName>
    </submittedName>
</protein>
<dbReference type="EMBL" id="AQQY01000003">
    <property type="protein sequence ID" value="KCV82669.1"/>
    <property type="molecule type" value="Genomic_DNA"/>
</dbReference>
<feature type="region of interest" description="Disordered" evidence="1">
    <location>
        <begin position="22"/>
        <end position="43"/>
    </location>
</feature>